<dbReference type="STRING" id="1805146.AUJ27_00535"/>
<dbReference type="InterPro" id="IPR001091">
    <property type="entry name" value="RM_Methyltransferase"/>
</dbReference>
<evidence type="ECO:0000256" key="5">
    <source>
        <dbReference type="ARBA" id="ARBA00022747"/>
    </source>
</evidence>
<dbReference type="SUPFAM" id="SSF53335">
    <property type="entry name" value="S-adenosyl-L-methionine-dependent methyltransferases"/>
    <property type="match status" value="1"/>
</dbReference>
<dbReference type="SUPFAM" id="SSF50199">
    <property type="entry name" value="Staphylococcal nuclease"/>
    <property type="match status" value="1"/>
</dbReference>
<comment type="catalytic activity">
    <reaction evidence="7">
        <text>a 2'-deoxycytidine in DNA + S-adenosyl-L-methionine = an N(4)-methyl-2'-deoxycytidine in DNA + S-adenosyl-L-homocysteine + H(+)</text>
        <dbReference type="Rhea" id="RHEA:16857"/>
        <dbReference type="Rhea" id="RHEA-COMP:11369"/>
        <dbReference type="Rhea" id="RHEA-COMP:13674"/>
        <dbReference type="ChEBI" id="CHEBI:15378"/>
        <dbReference type="ChEBI" id="CHEBI:57856"/>
        <dbReference type="ChEBI" id="CHEBI:59789"/>
        <dbReference type="ChEBI" id="CHEBI:85452"/>
        <dbReference type="ChEBI" id="CHEBI:137933"/>
        <dbReference type="EC" id="2.1.1.113"/>
    </reaction>
</comment>
<dbReference type="EMBL" id="MNUU01000007">
    <property type="protein sequence ID" value="OIO08566.1"/>
    <property type="molecule type" value="Genomic_DNA"/>
</dbReference>
<dbReference type="Pfam" id="PF01555">
    <property type="entry name" value="N6_N4_Mtase"/>
    <property type="match status" value="1"/>
</dbReference>
<dbReference type="GO" id="GO:0015667">
    <property type="term" value="F:site-specific DNA-methyltransferase (cytosine-N4-specific) activity"/>
    <property type="evidence" value="ECO:0007669"/>
    <property type="project" value="UniProtKB-EC"/>
</dbReference>
<dbReference type="EC" id="2.1.1.-" evidence="8"/>
<dbReference type="GO" id="GO:0008170">
    <property type="term" value="F:N-methyltransferase activity"/>
    <property type="evidence" value="ECO:0007669"/>
    <property type="project" value="InterPro"/>
</dbReference>
<evidence type="ECO:0000256" key="6">
    <source>
        <dbReference type="ARBA" id="ARBA00023125"/>
    </source>
</evidence>
<keyword evidence="4" id="KW-0949">S-adenosyl-L-methionine</keyword>
<evidence type="ECO:0000259" key="10">
    <source>
        <dbReference type="Pfam" id="PF01555"/>
    </source>
</evidence>
<evidence type="ECO:0000256" key="4">
    <source>
        <dbReference type="ARBA" id="ARBA00022691"/>
    </source>
</evidence>
<comment type="caution">
    <text evidence="11">The sequence shown here is derived from an EMBL/GenBank/DDBJ whole genome shotgun (WGS) entry which is preliminary data.</text>
</comment>
<feature type="domain" description="TNase-like" evidence="9">
    <location>
        <begin position="351"/>
        <end position="415"/>
    </location>
</feature>
<dbReference type="GO" id="GO:0003677">
    <property type="term" value="F:DNA binding"/>
    <property type="evidence" value="ECO:0007669"/>
    <property type="project" value="UniProtKB-KW"/>
</dbReference>
<keyword evidence="5" id="KW-0680">Restriction system</keyword>
<dbReference type="AlphaFoldDB" id="A0A1J4TDJ9"/>
<keyword evidence="3" id="KW-0808">Transferase</keyword>
<dbReference type="InterPro" id="IPR017985">
    <property type="entry name" value="MeTrfase_CN4_CS"/>
</dbReference>
<accession>A0A1J4TDJ9</accession>
<dbReference type="InterPro" id="IPR002941">
    <property type="entry name" value="DNA_methylase_N4/N6"/>
</dbReference>
<keyword evidence="6" id="KW-0238">DNA-binding</keyword>
<dbReference type="Gene3D" id="2.40.50.90">
    <property type="match status" value="1"/>
</dbReference>
<dbReference type="Gene3D" id="3.40.50.150">
    <property type="entry name" value="Vaccinia Virus protein VP39"/>
    <property type="match status" value="1"/>
</dbReference>
<comment type="similarity">
    <text evidence="1">Belongs to the N(4)/N(6)-methyltransferase family. N(4) subfamily.</text>
</comment>
<evidence type="ECO:0000256" key="3">
    <source>
        <dbReference type="ARBA" id="ARBA00022679"/>
    </source>
</evidence>
<dbReference type="FunFam" id="3.40.50.150:FF:001222">
    <property type="entry name" value="Methyltransferase"/>
    <property type="match status" value="1"/>
</dbReference>
<evidence type="ECO:0000313" key="11">
    <source>
        <dbReference type="EMBL" id="OIO08566.1"/>
    </source>
</evidence>
<proteinExistence type="inferred from homology"/>
<gene>
    <name evidence="11" type="ORF">AUJ27_00535</name>
</gene>
<dbReference type="InterPro" id="IPR035437">
    <property type="entry name" value="SNase_OB-fold_sf"/>
</dbReference>
<dbReference type="PANTHER" id="PTHR13370:SF3">
    <property type="entry name" value="TRNA (GUANINE(10)-N2)-METHYLTRANSFERASE HOMOLOG"/>
    <property type="match status" value="1"/>
</dbReference>
<dbReference type="Proteomes" id="UP000183192">
    <property type="component" value="Unassembled WGS sequence"/>
</dbReference>
<feature type="domain" description="DNA methylase N-4/N-6" evidence="10">
    <location>
        <begin position="25"/>
        <end position="255"/>
    </location>
</feature>
<evidence type="ECO:0000256" key="8">
    <source>
        <dbReference type="RuleBase" id="RU362026"/>
    </source>
</evidence>
<dbReference type="GO" id="GO:0009007">
    <property type="term" value="F:site-specific DNA-methyltransferase (adenine-specific) activity"/>
    <property type="evidence" value="ECO:0007669"/>
    <property type="project" value="TreeGrafter"/>
</dbReference>
<dbReference type="Pfam" id="PF00565">
    <property type="entry name" value="SNase"/>
    <property type="match status" value="1"/>
</dbReference>
<dbReference type="InterPro" id="IPR029063">
    <property type="entry name" value="SAM-dependent_MTases_sf"/>
</dbReference>
<evidence type="ECO:0000256" key="1">
    <source>
        <dbReference type="ARBA" id="ARBA00010203"/>
    </source>
</evidence>
<evidence type="ECO:0000256" key="2">
    <source>
        <dbReference type="ARBA" id="ARBA00022603"/>
    </source>
</evidence>
<dbReference type="PRINTS" id="PR00508">
    <property type="entry name" value="S21N4MTFRASE"/>
</dbReference>
<dbReference type="GO" id="GO:0032259">
    <property type="term" value="P:methylation"/>
    <property type="evidence" value="ECO:0007669"/>
    <property type="project" value="UniProtKB-KW"/>
</dbReference>
<dbReference type="InterPro" id="IPR016071">
    <property type="entry name" value="Staphylococal_nuclease_OB-fold"/>
</dbReference>
<evidence type="ECO:0000313" key="12">
    <source>
        <dbReference type="Proteomes" id="UP000183192"/>
    </source>
</evidence>
<dbReference type="PROSITE" id="PS00093">
    <property type="entry name" value="N4_MTASE"/>
    <property type="match status" value="1"/>
</dbReference>
<dbReference type="PANTHER" id="PTHR13370">
    <property type="entry name" value="RNA METHYLASE-RELATED"/>
    <property type="match status" value="1"/>
</dbReference>
<reference evidence="11 12" key="1">
    <citation type="journal article" date="2016" name="Environ. Microbiol.">
        <title>Genomic resolution of a cold subsurface aquifer community provides metabolic insights for novel microbes adapted to high CO concentrations.</title>
        <authorList>
            <person name="Probst A.J."/>
            <person name="Castelle C.J."/>
            <person name="Singh A."/>
            <person name="Brown C.T."/>
            <person name="Anantharaman K."/>
            <person name="Sharon I."/>
            <person name="Hug L.A."/>
            <person name="Burstein D."/>
            <person name="Emerson J.B."/>
            <person name="Thomas B.C."/>
            <person name="Banfield J.F."/>
        </authorList>
    </citation>
    <scope>NUCLEOTIDE SEQUENCE [LARGE SCALE GENOMIC DNA]</scope>
    <source>
        <strain evidence="11">CG1_02_37_44</strain>
    </source>
</reference>
<protein>
    <recommendedName>
        <fullName evidence="8">Methyltransferase</fullName>
        <ecNumber evidence="8">2.1.1.-</ecNumber>
    </recommendedName>
</protein>
<dbReference type="GO" id="GO:0005737">
    <property type="term" value="C:cytoplasm"/>
    <property type="evidence" value="ECO:0007669"/>
    <property type="project" value="TreeGrafter"/>
</dbReference>
<name>A0A1J4TDJ9_9BACT</name>
<dbReference type="GO" id="GO:0009307">
    <property type="term" value="P:DNA restriction-modification system"/>
    <property type="evidence" value="ECO:0007669"/>
    <property type="project" value="UniProtKB-KW"/>
</dbReference>
<sequence length="427" mass="49589">MNMSTKHKIIIGDSRKMEEIKDESVHLIITSPPYWQLKDYGTTKQIGFNDSYEDYINNLNLAWKECFRVLHKGCRLCINIGDQFARSVYYGRYKIIPIRTEIIKFCETIGFDYMGAIIWQKPTTMNTTGGAMVMGSFPYPRSGIIKIDYEFILLFKKLGDQPIPPREVKEKSKLSKEEWNEYFSGHWNFNGEKQIKHLAMFPEELPKRLIKMFSFVGDTVLDPFLGSGTTTLAAKNLGRTSIGYEINKQFLPFIKEKIGADKLMPGAQFDFATQDFLVLDWQSEIQKLPYQFKDPIKFNRKIDPKKLKFGSKIDSSELARELFYSVKEVISPESIMLNNGLRIKLIGVKTKKEVFNTALDFLNSKLKNQRVFLRFDNTKYDGNGNLLCYLYLKNKTFINAHLIKNNLADVDTSLDFHYKNKFISLKQ</sequence>
<evidence type="ECO:0000259" key="9">
    <source>
        <dbReference type="Pfam" id="PF00565"/>
    </source>
</evidence>
<organism evidence="11 12">
    <name type="scientific">Candidatus Falkowbacteria bacterium CG1_02_37_44</name>
    <dbReference type="NCBI Taxonomy" id="1805146"/>
    <lineage>
        <taxon>Bacteria</taxon>
        <taxon>Candidatus Falkowiibacteriota</taxon>
    </lineage>
</organism>
<keyword evidence="2 11" id="KW-0489">Methyltransferase</keyword>
<evidence type="ECO:0000256" key="7">
    <source>
        <dbReference type="ARBA" id="ARBA00049120"/>
    </source>
</evidence>